<sequence length="72" mass="8204">MLLLCDETSLSRAVDGSNVDGYSCHRAYHKFFLASYIRSELIVGSPLLTLVRFPILQIPICKFCDYFINTVK</sequence>
<accession>A0AAD9QTC7</accession>
<proteinExistence type="predicted"/>
<dbReference type="EMBL" id="JARQWQ010000015">
    <property type="protein sequence ID" value="KAK2567030.1"/>
    <property type="molecule type" value="Genomic_DNA"/>
</dbReference>
<gene>
    <name evidence="1" type="ORF">P5673_008808</name>
</gene>
<reference evidence="1" key="1">
    <citation type="journal article" date="2023" name="G3 (Bethesda)">
        <title>Whole genome assembly and annotation of the endangered Caribbean coral Acropora cervicornis.</title>
        <authorList>
            <person name="Selwyn J.D."/>
            <person name="Vollmer S.V."/>
        </authorList>
    </citation>
    <scope>NUCLEOTIDE SEQUENCE</scope>
    <source>
        <strain evidence="1">K2</strain>
    </source>
</reference>
<keyword evidence="2" id="KW-1185">Reference proteome</keyword>
<dbReference type="AlphaFoldDB" id="A0AAD9QTC7"/>
<protein>
    <submittedName>
        <fullName evidence="1">Uncharacterized protein</fullName>
    </submittedName>
</protein>
<dbReference type="Proteomes" id="UP001249851">
    <property type="component" value="Unassembled WGS sequence"/>
</dbReference>
<name>A0AAD9QTC7_ACRCE</name>
<evidence type="ECO:0000313" key="2">
    <source>
        <dbReference type="Proteomes" id="UP001249851"/>
    </source>
</evidence>
<evidence type="ECO:0000313" key="1">
    <source>
        <dbReference type="EMBL" id="KAK2567030.1"/>
    </source>
</evidence>
<comment type="caution">
    <text evidence="1">The sequence shown here is derived from an EMBL/GenBank/DDBJ whole genome shotgun (WGS) entry which is preliminary data.</text>
</comment>
<organism evidence="1 2">
    <name type="scientific">Acropora cervicornis</name>
    <name type="common">Staghorn coral</name>
    <dbReference type="NCBI Taxonomy" id="6130"/>
    <lineage>
        <taxon>Eukaryota</taxon>
        <taxon>Metazoa</taxon>
        <taxon>Cnidaria</taxon>
        <taxon>Anthozoa</taxon>
        <taxon>Hexacorallia</taxon>
        <taxon>Scleractinia</taxon>
        <taxon>Astrocoeniina</taxon>
        <taxon>Acroporidae</taxon>
        <taxon>Acropora</taxon>
    </lineage>
</organism>
<reference evidence="1" key="2">
    <citation type="journal article" date="2023" name="Science">
        <title>Genomic signatures of disease resistance in endangered staghorn corals.</title>
        <authorList>
            <person name="Vollmer S.V."/>
            <person name="Selwyn J.D."/>
            <person name="Despard B.A."/>
            <person name="Roesel C.L."/>
        </authorList>
    </citation>
    <scope>NUCLEOTIDE SEQUENCE</scope>
    <source>
        <strain evidence="1">K2</strain>
    </source>
</reference>